<dbReference type="PANTHER" id="PTHR42703">
    <property type="entry name" value="NADH DEHYDROGENASE"/>
    <property type="match status" value="1"/>
</dbReference>
<keyword evidence="6 8" id="KW-0472">Membrane</keyword>
<comment type="subcellular location">
    <subcellularLocation>
        <location evidence="1">Cell membrane</location>
        <topology evidence="1">Multi-pass membrane protein</topology>
    </subcellularLocation>
    <subcellularLocation>
        <location evidence="7">Membrane</location>
        <topology evidence="7">Multi-pass membrane protein</topology>
    </subcellularLocation>
</comment>
<accession>A0ABV7T9H4</accession>
<feature type="transmembrane region" description="Helical" evidence="8">
    <location>
        <begin position="6"/>
        <end position="25"/>
    </location>
</feature>
<dbReference type="InterPro" id="IPR003918">
    <property type="entry name" value="NADH_UbQ_OxRdtase"/>
</dbReference>
<evidence type="ECO:0000256" key="6">
    <source>
        <dbReference type="ARBA" id="ARBA00023136"/>
    </source>
</evidence>
<evidence type="ECO:0000256" key="1">
    <source>
        <dbReference type="ARBA" id="ARBA00004651"/>
    </source>
</evidence>
<evidence type="ECO:0000256" key="5">
    <source>
        <dbReference type="ARBA" id="ARBA00022989"/>
    </source>
</evidence>
<dbReference type="PRINTS" id="PR01437">
    <property type="entry name" value="NUOXDRDTASE4"/>
</dbReference>
<feature type="transmembrane region" description="Helical" evidence="8">
    <location>
        <begin position="234"/>
        <end position="257"/>
    </location>
</feature>
<evidence type="ECO:0000256" key="3">
    <source>
        <dbReference type="ARBA" id="ARBA00022475"/>
    </source>
</evidence>
<keyword evidence="11" id="KW-1185">Reference proteome</keyword>
<evidence type="ECO:0000256" key="4">
    <source>
        <dbReference type="ARBA" id="ARBA00022692"/>
    </source>
</evidence>
<feature type="transmembrane region" description="Helical" evidence="8">
    <location>
        <begin position="161"/>
        <end position="182"/>
    </location>
</feature>
<proteinExistence type="inferred from homology"/>
<name>A0ABV7T9H4_9GAMM</name>
<gene>
    <name evidence="10" type="ORF">ACFOMF_14630</name>
</gene>
<dbReference type="InterPro" id="IPR001750">
    <property type="entry name" value="ND/Mrp_TM"/>
</dbReference>
<reference evidence="11" key="1">
    <citation type="journal article" date="2019" name="Int. J. Syst. Evol. Microbiol.">
        <title>The Global Catalogue of Microorganisms (GCM) 10K type strain sequencing project: providing services to taxonomists for standard genome sequencing and annotation.</title>
        <authorList>
            <consortium name="The Broad Institute Genomics Platform"/>
            <consortium name="The Broad Institute Genome Sequencing Center for Infectious Disease"/>
            <person name="Wu L."/>
            <person name="Ma J."/>
        </authorList>
    </citation>
    <scope>NUCLEOTIDE SEQUENCE [LARGE SCALE GENOMIC DNA]</scope>
    <source>
        <strain evidence="11">KCTC 42447</strain>
    </source>
</reference>
<comment type="caution">
    <text evidence="10">The sequence shown here is derived from an EMBL/GenBank/DDBJ whole genome shotgun (WGS) entry which is preliminary data.</text>
</comment>
<dbReference type="Proteomes" id="UP001595630">
    <property type="component" value="Unassembled WGS sequence"/>
</dbReference>
<feature type="transmembrane region" description="Helical" evidence="8">
    <location>
        <begin position="372"/>
        <end position="391"/>
    </location>
</feature>
<feature type="transmembrane region" description="Helical" evidence="8">
    <location>
        <begin position="411"/>
        <end position="437"/>
    </location>
</feature>
<feature type="transmembrane region" description="Helical" evidence="8">
    <location>
        <begin position="108"/>
        <end position="125"/>
    </location>
</feature>
<sequence length="503" mass="52808">MNHAVILPVLIPLFAGSLLLLAHRLGLHSKRLLSLLACWSLLPISVLLLMLAGDGQLRVYALGNWQPPFGIVLVLDRLAALMLTTTAVLAAFALLYAARGDDARGPNFHALFQFQLVGINGAFLTGDLFNLFVFFEILLIASYALLLHGHGAGRVRAGLHYVVLNLLGSSLFLIGIALLYGLTGTLNMADLAARVAAAGPDVSPLLAAGGFLLLVVFGLKAAILPLHFWLPSAYASATAPVAALFAIMTKIGLYAILRVFTLVFGSEAGDLANMANAWLWPLALVTLALGVLGALAARDFQRMLAYLVVVSVGTLLAGIAMGSAAGLKAALYYLIHSTLVAGGLFLLADLVIRQRGPAGGQMVTYASIRQPLLLGTLFFVGAISVVGLPPFSGFLGKVMLLRAAESGVSQVALWAVVLLGGLVMVIASSRTGSLIFWRAAGEPAPQCQADKSDPVRLLACAALLSCSLWLVVAANPLQAYISAAVDQILDLGPYMQIVWGGEL</sequence>
<feature type="domain" description="NADH:quinone oxidoreductase/Mrp antiporter transmembrane" evidence="9">
    <location>
        <begin position="126"/>
        <end position="417"/>
    </location>
</feature>
<evidence type="ECO:0000256" key="8">
    <source>
        <dbReference type="SAM" id="Phobius"/>
    </source>
</evidence>
<protein>
    <submittedName>
        <fullName evidence="10">Monovalent cation/H+ antiporter subunit D</fullName>
    </submittedName>
</protein>
<dbReference type="PANTHER" id="PTHR42703:SF1">
    <property type="entry name" value="NA(+)_H(+) ANTIPORTER SUBUNIT D1"/>
    <property type="match status" value="1"/>
</dbReference>
<dbReference type="EMBL" id="JBHRXZ010000024">
    <property type="protein sequence ID" value="MFC3609015.1"/>
    <property type="molecule type" value="Genomic_DNA"/>
</dbReference>
<dbReference type="RefSeq" id="WP_386366167.1">
    <property type="nucleotide sequence ID" value="NZ_JBHRXZ010000024.1"/>
</dbReference>
<organism evidence="10 11">
    <name type="scientific">Stutzerimonas tarimensis</name>
    <dbReference type="NCBI Taxonomy" id="1507735"/>
    <lineage>
        <taxon>Bacteria</taxon>
        <taxon>Pseudomonadati</taxon>
        <taxon>Pseudomonadota</taxon>
        <taxon>Gammaproteobacteria</taxon>
        <taxon>Pseudomonadales</taxon>
        <taxon>Pseudomonadaceae</taxon>
        <taxon>Stutzerimonas</taxon>
    </lineage>
</organism>
<dbReference type="NCBIfam" id="NF009309">
    <property type="entry name" value="PRK12666.1"/>
    <property type="match status" value="1"/>
</dbReference>
<feature type="transmembrane region" description="Helical" evidence="8">
    <location>
        <begin position="202"/>
        <end position="222"/>
    </location>
</feature>
<keyword evidence="3" id="KW-1003">Cell membrane</keyword>
<feature type="transmembrane region" description="Helical" evidence="8">
    <location>
        <begin position="331"/>
        <end position="352"/>
    </location>
</feature>
<feature type="transmembrane region" description="Helical" evidence="8">
    <location>
        <begin position="277"/>
        <end position="297"/>
    </location>
</feature>
<feature type="transmembrane region" description="Helical" evidence="8">
    <location>
        <begin position="304"/>
        <end position="325"/>
    </location>
</feature>
<evidence type="ECO:0000256" key="2">
    <source>
        <dbReference type="ARBA" id="ARBA00005346"/>
    </source>
</evidence>
<feature type="transmembrane region" description="Helical" evidence="8">
    <location>
        <begin position="131"/>
        <end position="149"/>
    </location>
</feature>
<keyword evidence="5 8" id="KW-1133">Transmembrane helix</keyword>
<feature type="transmembrane region" description="Helical" evidence="8">
    <location>
        <begin position="71"/>
        <end position="96"/>
    </location>
</feature>
<evidence type="ECO:0000313" key="10">
    <source>
        <dbReference type="EMBL" id="MFC3609015.1"/>
    </source>
</evidence>
<evidence type="ECO:0000313" key="11">
    <source>
        <dbReference type="Proteomes" id="UP001595630"/>
    </source>
</evidence>
<keyword evidence="4 7" id="KW-0812">Transmembrane</keyword>
<feature type="transmembrane region" description="Helical" evidence="8">
    <location>
        <begin position="32"/>
        <end position="51"/>
    </location>
</feature>
<dbReference type="Pfam" id="PF00361">
    <property type="entry name" value="Proton_antipo_M"/>
    <property type="match status" value="1"/>
</dbReference>
<evidence type="ECO:0000259" key="9">
    <source>
        <dbReference type="Pfam" id="PF00361"/>
    </source>
</evidence>
<evidence type="ECO:0000256" key="7">
    <source>
        <dbReference type="RuleBase" id="RU000320"/>
    </source>
</evidence>
<dbReference type="InterPro" id="IPR050586">
    <property type="entry name" value="CPA3_Na-H_Antiporter_D"/>
</dbReference>
<comment type="similarity">
    <text evidence="2">Belongs to the CPA3 antiporters (TC 2.A.63) subunit D family.</text>
</comment>